<dbReference type="EMBL" id="JAZHXI010000010">
    <property type="protein sequence ID" value="KAL2067046.1"/>
    <property type="molecule type" value="Genomic_DNA"/>
</dbReference>
<evidence type="ECO:0000313" key="1">
    <source>
        <dbReference type="EMBL" id="KAL2067046.1"/>
    </source>
</evidence>
<sequence length="92" mass="10093">MVDRGCESLRVDHGGEGETLAYLPGKAWPLLLVRSNRKWGVFEILPIPGAQNPSQRQLPQPKPAALPISGLVRSRLDIPPESPRLTHIEPAV</sequence>
<protein>
    <submittedName>
        <fullName evidence="1">Uncharacterized protein</fullName>
    </submittedName>
</protein>
<feature type="non-terminal residue" evidence="1">
    <location>
        <position position="92"/>
    </location>
</feature>
<reference evidence="1 2" key="1">
    <citation type="journal article" date="2024" name="Commun. Biol.">
        <title>Comparative genomic analysis of thermophilic fungi reveals convergent evolutionary adaptations and gene losses.</title>
        <authorList>
            <person name="Steindorff A.S."/>
            <person name="Aguilar-Pontes M.V."/>
            <person name="Robinson A.J."/>
            <person name="Andreopoulos B."/>
            <person name="LaButti K."/>
            <person name="Kuo A."/>
            <person name="Mondo S."/>
            <person name="Riley R."/>
            <person name="Otillar R."/>
            <person name="Haridas S."/>
            <person name="Lipzen A."/>
            <person name="Grimwood J."/>
            <person name="Schmutz J."/>
            <person name="Clum A."/>
            <person name="Reid I.D."/>
            <person name="Moisan M.C."/>
            <person name="Butler G."/>
            <person name="Nguyen T.T.M."/>
            <person name="Dewar K."/>
            <person name="Conant G."/>
            <person name="Drula E."/>
            <person name="Henrissat B."/>
            <person name="Hansel C."/>
            <person name="Singer S."/>
            <person name="Hutchinson M.I."/>
            <person name="de Vries R.P."/>
            <person name="Natvig D.O."/>
            <person name="Powell A.J."/>
            <person name="Tsang A."/>
            <person name="Grigoriev I.V."/>
        </authorList>
    </citation>
    <scope>NUCLEOTIDE SEQUENCE [LARGE SCALE GENOMIC DNA]</scope>
    <source>
        <strain evidence="1 2">CBS 494.80</strain>
    </source>
</reference>
<gene>
    <name evidence="1" type="ORF">VTL71DRAFT_1470</name>
</gene>
<comment type="caution">
    <text evidence="1">The sequence shown here is derived from an EMBL/GenBank/DDBJ whole genome shotgun (WGS) entry which is preliminary data.</text>
</comment>
<organism evidence="1 2">
    <name type="scientific">Oculimacula yallundae</name>
    <dbReference type="NCBI Taxonomy" id="86028"/>
    <lineage>
        <taxon>Eukaryota</taxon>
        <taxon>Fungi</taxon>
        <taxon>Dikarya</taxon>
        <taxon>Ascomycota</taxon>
        <taxon>Pezizomycotina</taxon>
        <taxon>Leotiomycetes</taxon>
        <taxon>Helotiales</taxon>
        <taxon>Ploettnerulaceae</taxon>
        <taxon>Oculimacula</taxon>
    </lineage>
</organism>
<accession>A0ABR4CAU1</accession>
<proteinExistence type="predicted"/>
<dbReference type="Proteomes" id="UP001595075">
    <property type="component" value="Unassembled WGS sequence"/>
</dbReference>
<name>A0ABR4CAU1_9HELO</name>
<evidence type="ECO:0000313" key="2">
    <source>
        <dbReference type="Proteomes" id="UP001595075"/>
    </source>
</evidence>
<keyword evidence="2" id="KW-1185">Reference proteome</keyword>